<dbReference type="Gene3D" id="1.25.40.20">
    <property type="entry name" value="Ankyrin repeat-containing domain"/>
    <property type="match status" value="1"/>
</dbReference>
<dbReference type="OrthoDB" id="539213at2759"/>
<evidence type="ECO:0000259" key="4">
    <source>
        <dbReference type="Pfam" id="PF14420"/>
    </source>
</evidence>
<feature type="repeat" description="ANK" evidence="3">
    <location>
        <begin position="1117"/>
        <end position="1149"/>
    </location>
</feature>
<accession>A0A9N9XWT6</accession>
<dbReference type="InterPro" id="IPR051165">
    <property type="entry name" value="Multifunctional_ANK_Repeat"/>
</dbReference>
<protein>
    <recommendedName>
        <fullName evidence="4">Clr5 domain-containing protein</fullName>
    </recommendedName>
</protein>
<dbReference type="SUPFAM" id="SSF48403">
    <property type="entry name" value="Ankyrin repeat"/>
    <property type="match status" value="2"/>
</dbReference>
<dbReference type="InterPro" id="IPR036770">
    <property type="entry name" value="Ankyrin_rpt-contain_sf"/>
</dbReference>
<dbReference type="SMART" id="SM00248">
    <property type="entry name" value="ANK"/>
    <property type="match status" value="10"/>
</dbReference>
<dbReference type="InterPro" id="IPR002110">
    <property type="entry name" value="Ankyrin_rpt"/>
</dbReference>
<organism evidence="5 6">
    <name type="scientific">Clonostachys byssicola</name>
    <dbReference type="NCBI Taxonomy" id="160290"/>
    <lineage>
        <taxon>Eukaryota</taxon>
        <taxon>Fungi</taxon>
        <taxon>Dikarya</taxon>
        <taxon>Ascomycota</taxon>
        <taxon>Pezizomycotina</taxon>
        <taxon>Sordariomycetes</taxon>
        <taxon>Hypocreomycetidae</taxon>
        <taxon>Hypocreales</taxon>
        <taxon>Bionectriaceae</taxon>
        <taxon>Clonostachys</taxon>
    </lineage>
</organism>
<evidence type="ECO:0000313" key="5">
    <source>
        <dbReference type="EMBL" id="CAG9977270.1"/>
    </source>
</evidence>
<keyword evidence="1" id="KW-0677">Repeat</keyword>
<proteinExistence type="predicted"/>
<evidence type="ECO:0000256" key="2">
    <source>
        <dbReference type="ARBA" id="ARBA00023043"/>
    </source>
</evidence>
<dbReference type="PANTHER" id="PTHR24123">
    <property type="entry name" value="ANKYRIN REPEAT-CONTAINING"/>
    <property type="match status" value="1"/>
</dbReference>
<dbReference type="Proteomes" id="UP000754883">
    <property type="component" value="Unassembled WGS sequence"/>
</dbReference>
<dbReference type="PANTHER" id="PTHR24123:SF141">
    <property type="entry name" value="ANKYRIN 2, ISOFORM U"/>
    <property type="match status" value="1"/>
</dbReference>
<dbReference type="EMBL" id="CABFNO020001296">
    <property type="protein sequence ID" value="CAG9977270.1"/>
    <property type="molecule type" value="Genomic_DNA"/>
</dbReference>
<feature type="domain" description="Clr5" evidence="4">
    <location>
        <begin position="9"/>
        <end position="66"/>
    </location>
</feature>
<dbReference type="AlphaFoldDB" id="A0A9N9XWT6"/>
<evidence type="ECO:0000256" key="3">
    <source>
        <dbReference type="PROSITE-ProRule" id="PRU00023"/>
    </source>
</evidence>
<dbReference type="Pfam" id="PF12796">
    <property type="entry name" value="Ank_2"/>
    <property type="match status" value="2"/>
</dbReference>
<keyword evidence="6" id="KW-1185">Reference proteome</keyword>
<feature type="repeat" description="ANK" evidence="3">
    <location>
        <begin position="1187"/>
        <end position="1213"/>
    </location>
</feature>
<comment type="caution">
    <text evidence="5">The sequence shown here is derived from an EMBL/GenBank/DDBJ whole genome shotgun (WGS) entry which is preliminary data.</text>
</comment>
<reference evidence="6" key="1">
    <citation type="submission" date="2019-06" db="EMBL/GenBank/DDBJ databases">
        <authorList>
            <person name="Broberg M."/>
        </authorList>
    </citation>
    <scope>NUCLEOTIDE SEQUENCE [LARGE SCALE GENOMIC DNA]</scope>
</reference>
<feature type="repeat" description="ANK" evidence="3">
    <location>
        <begin position="476"/>
        <end position="508"/>
    </location>
</feature>
<dbReference type="InterPro" id="IPR025676">
    <property type="entry name" value="Clr5_dom"/>
</dbReference>
<reference evidence="5 6" key="2">
    <citation type="submission" date="2021-10" db="EMBL/GenBank/DDBJ databases">
        <authorList>
            <person name="Piombo E."/>
        </authorList>
    </citation>
    <scope>NUCLEOTIDE SEQUENCE [LARGE SCALE GENOMIC DNA]</scope>
</reference>
<evidence type="ECO:0000256" key="1">
    <source>
        <dbReference type="ARBA" id="ARBA00022737"/>
    </source>
</evidence>
<dbReference type="PROSITE" id="PS50088">
    <property type="entry name" value="ANK_REPEAT"/>
    <property type="match status" value="5"/>
</dbReference>
<feature type="repeat" description="ANK" evidence="3">
    <location>
        <begin position="1152"/>
        <end position="1184"/>
    </location>
</feature>
<dbReference type="Pfam" id="PF14420">
    <property type="entry name" value="Clr5"/>
    <property type="match status" value="1"/>
</dbReference>
<evidence type="ECO:0000313" key="6">
    <source>
        <dbReference type="Proteomes" id="UP000754883"/>
    </source>
</evidence>
<keyword evidence="2 3" id="KW-0040">ANK repeat</keyword>
<feature type="repeat" description="ANK" evidence="3">
    <location>
        <begin position="1082"/>
        <end position="1114"/>
    </location>
</feature>
<dbReference type="PROSITE" id="PS50297">
    <property type="entry name" value="ANK_REP_REGION"/>
    <property type="match status" value="4"/>
</dbReference>
<sequence>MSPSRKISSTEWERHKAAILGLRFKDKLPLKAPDATGRSLIQVMKDEHQFHATASQYESQIAKWGAVKNLKKRDWESILPVYDDLQSQGLEPRIRVGDHVFDDRKIKKARYHYGGRQTSLPADNIALASSLDETRPWCLEFRQPNGQYVEYFKRNESSDLPRSPTSSALVQTNIHSTSGSQPSQIHFHGVGDVFSAADAMTSTPLIQCPPSLNTPQYEILDMSNSPSIYLDLDTHTFIPTNPQAAGFPAPVISPRYESPNVDDFIYSILHPPSFPRECFSDFNLEALLIPKGSEIDGIRQASSPCPQLTTLAYIDPLLDRLAQYSRWRHGDITLLSMNNIFERLVSLPQLKFSESSSRMESTHVSGRDRDVSLSDIYARIMYSLINNFAGIGIDPVQRLAIFGVLRLTPDGMSYLINGLRSDQFSVAKPVATNLFQLAIEAGDEEVVSIILKETSGRANEINVNKLISYHNHFGPKKYSPLALAAHLHHLGVFKTMLAHGAKLNVGEEGAPNRSMFEVVTEEPCDRCWDDRDTTTHEREVTSIIELCLSLEPERATDYFIEALCASIGFLCELLFEAVPKMCYPKLFSWEAWREWQIQTDILDSKKNDELPLDGRLIPILRLIQEALDNEAADKMIKTLLATCETFNLIQTPVAEYTRLLNEATAIAISNKNTTLVRYFLNHIKPTSGHLASAIHNQDIEMVYSMLEHGAALGGEAVCLRHMYNGIRLVNCECDRRGSNCIFTTPLAEAIRWKNTVLINQLEQGGAFNTLSDDHGLSYSEFDAAAFAASEVGNFGYLKSLITLSPTRGNMQKLAGLIVRVIDQNQLPIALELIVRHANATSTINTPNYASSYLGVVDVVRAAVGTGNLDFIDQVTERYLFTDFSATIDIAARLGHSHVVESFLQRGASTSYRTGDRTTITVAIANQNFSTVRLLLEWGASPDCLTDAVRAGDESTVLLLLDHGADPADEKAISTAVADCKMDIFSILIGAFSSRYPNGKKGFGQNILRQAISSRDLACLDALFKAKLGVKAHSGQGLCNQLLLFAIGEAGKGDAVIYDIICQLLEAGADPDAASSPKSRKRTADTALLRAIGKKDVRLVRMLLDRGADIQRPARNVLKRTPLQQSCEQGYFQMIKFLLDNGADLNAPAALNGGATALQLAAIQGNADIVLFLLSKGAKIHDPPAVINGRTALEGAAEHGRVSVLSILLAQGASGYRLEDIDQASRYAEEQGHEGCAHTLKLARFKLASLRVQ</sequence>
<name>A0A9N9XWT6_9HYPO</name>
<gene>
    <name evidence="5" type="ORF">CBYS24578_00016131</name>
</gene>